<evidence type="ECO:0000313" key="2">
    <source>
        <dbReference type="EMBL" id="KJV31635.1"/>
    </source>
</evidence>
<proteinExistence type="predicted"/>
<name>A0A0F3KK68_9GAMM</name>
<feature type="transmembrane region" description="Helical" evidence="1">
    <location>
        <begin position="294"/>
        <end position="314"/>
    </location>
</feature>
<sequence>MTRRSWVAALLCIGLAWTWVVNGAVPGVLTPTLGQAASMLGYAQAFADKHWYTIYADSFGYPVPMPLATGLPLAWVAGWFLRLGMWAPDAYAASVAFWLAAGYLGACRFAMRLGAVVWMGALAAAAWMTTPMVWAHQGYSSLALGMAMLPLYAGSGFHALDVDGRHLRTLLVAAARLLAVCCLAIFMDGYTFVMFGVVTGMAWGARVWGVSTRRRALVVGLPICLVGFGGGIAAYRAFMGISSYDVAPLQYFRGWGLDILFAGKPPIGQFWLWDVLGWHGIRNESMFYGDASTWNTSFVLPLALAGVASMALCVGRDRRAWLLLAVAVVGFYMSLGPTLKVGSTKPPGIVSQDMPAGQGLAPTGTAFAYEHVPGVRNMRATYRWEALCFLGLWGIVTLGAAGTRRRASWTIAYLLLVVSMSPHLGTSWGDYRAFRRSFSHIDHAFAAPLAMAIPPGDRVFFAPWNNDVLVNYISPKLRISSYNVGGDKQLDIARKGWPGSLTSLAQNRLDIIDAPALVNVLLSGDADAIVIPYVNLLYGAHIWPCPAEAEGYSHSTLALFESRTDFLCPGGIRAAYQPVVRRLANEPLLAVVDMPLFAVAALRPEWRGPSGRERAWAVRVSGVSLPADVATAPAMVERMLGSGWHGPEPTLRWSSAHASLVLPEPVSCRASGCVARLQVSAFVGRDDHPLHLRLSAADATSNALLDVPLTDASMRELAIPLPRGREAVEVTLDVQGATSPAALGVSPDPRILGVGLSRIDVGPP</sequence>
<comment type="caution">
    <text evidence="2">The sequence shown here is derived from an EMBL/GenBank/DDBJ whole genome shotgun (WGS) entry which is preliminary data.</text>
</comment>
<protein>
    <submittedName>
        <fullName evidence="2">Uncharacterized protein</fullName>
    </submittedName>
</protein>
<accession>A0A0F3KK68</accession>
<keyword evidence="3" id="KW-1185">Reference proteome</keyword>
<feature type="transmembrane region" description="Helical" evidence="1">
    <location>
        <begin position="113"/>
        <end position="134"/>
    </location>
</feature>
<keyword evidence="1" id="KW-1133">Transmembrane helix</keyword>
<dbReference type="AlphaFoldDB" id="A0A0F3KK68"/>
<feature type="transmembrane region" description="Helical" evidence="1">
    <location>
        <begin position="140"/>
        <end position="160"/>
    </location>
</feature>
<feature type="transmembrane region" description="Helical" evidence="1">
    <location>
        <begin position="167"/>
        <end position="186"/>
    </location>
</feature>
<dbReference type="PATRIC" id="fig|345309.4.peg.2004"/>
<feature type="transmembrane region" description="Helical" evidence="1">
    <location>
        <begin position="90"/>
        <end position="106"/>
    </location>
</feature>
<feature type="transmembrane region" description="Helical" evidence="1">
    <location>
        <begin position="216"/>
        <end position="238"/>
    </location>
</feature>
<feature type="transmembrane region" description="Helical" evidence="1">
    <location>
        <begin position="409"/>
        <end position="429"/>
    </location>
</feature>
<dbReference type="EMBL" id="JZRB01000028">
    <property type="protein sequence ID" value="KJV31635.1"/>
    <property type="molecule type" value="Genomic_DNA"/>
</dbReference>
<evidence type="ECO:0000256" key="1">
    <source>
        <dbReference type="SAM" id="Phobius"/>
    </source>
</evidence>
<reference evidence="2 3" key="1">
    <citation type="submission" date="2015-03" db="EMBL/GenBank/DDBJ databases">
        <title>Draft genome sequence of Luteibacter yeojuensis strain SU11.</title>
        <authorList>
            <person name="Sulaiman J."/>
            <person name="Priya K."/>
            <person name="Chan K.-G."/>
        </authorList>
    </citation>
    <scope>NUCLEOTIDE SEQUENCE [LARGE SCALE GENOMIC DNA]</scope>
    <source>
        <strain evidence="2 3">SU11</strain>
    </source>
</reference>
<feature type="transmembrane region" description="Helical" evidence="1">
    <location>
        <begin position="192"/>
        <end position="209"/>
    </location>
</feature>
<gene>
    <name evidence="2" type="ORF">VI08_13290</name>
</gene>
<evidence type="ECO:0000313" key="3">
    <source>
        <dbReference type="Proteomes" id="UP000033651"/>
    </source>
</evidence>
<feature type="transmembrane region" description="Helical" evidence="1">
    <location>
        <begin position="382"/>
        <end position="402"/>
    </location>
</feature>
<organism evidence="2 3">
    <name type="scientific">Luteibacter yeojuensis</name>
    <dbReference type="NCBI Taxonomy" id="345309"/>
    <lineage>
        <taxon>Bacteria</taxon>
        <taxon>Pseudomonadati</taxon>
        <taxon>Pseudomonadota</taxon>
        <taxon>Gammaproteobacteria</taxon>
        <taxon>Lysobacterales</taxon>
        <taxon>Rhodanobacteraceae</taxon>
        <taxon>Luteibacter</taxon>
    </lineage>
</organism>
<keyword evidence="1" id="KW-0472">Membrane</keyword>
<keyword evidence="1" id="KW-0812">Transmembrane</keyword>
<feature type="transmembrane region" description="Helical" evidence="1">
    <location>
        <begin position="321"/>
        <end position="339"/>
    </location>
</feature>
<dbReference type="Proteomes" id="UP000033651">
    <property type="component" value="Unassembled WGS sequence"/>
</dbReference>